<organism evidence="1 2">
    <name type="scientific">[Candida] jaroonii</name>
    <dbReference type="NCBI Taxonomy" id="467808"/>
    <lineage>
        <taxon>Eukaryota</taxon>
        <taxon>Fungi</taxon>
        <taxon>Dikarya</taxon>
        <taxon>Ascomycota</taxon>
        <taxon>Saccharomycotina</taxon>
        <taxon>Pichiomycetes</taxon>
        <taxon>Debaryomycetaceae</taxon>
        <taxon>Yamadazyma</taxon>
    </lineage>
</organism>
<accession>A0ACA9Y856</accession>
<comment type="caution">
    <text evidence="1">The sequence shown here is derived from an EMBL/GenBank/DDBJ whole genome shotgun (WGS) entry which is preliminary data.</text>
</comment>
<name>A0ACA9Y856_9ASCO</name>
<evidence type="ECO:0000313" key="2">
    <source>
        <dbReference type="Proteomes" id="UP001152531"/>
    </source>
</evidence>
<protein>
    <submittedName>
        <fullName evidence="1">Uncharacterized protein</fullName>
    </submittedName>
</protein>
<keyword evidence="2" id="KW-1185">Reference proteome</keyword>
<reference evidence="1" key="1">
    <citation type="submission" date="2022-06" db="EMBL/GenBank/DDBJ databases">
        <authorList>
            <person name="Legras J.-L."/>
            <person name="Devillers H."/>
            <person name="Grondin C."/>
        </authorList>
    </citation>
    <scope>NUCLEOTIDE SEQUENCE</scope>
    <source>
        <strain evidence="1">CLIB 1444</strain>
    </source>
</reference>
<proteinExistence type="predicted"/>
<dbReference type="Proteomes" id="UP001152531">
    <property type="component" value="Unassembled WGS sequence"/>
</dbReference>
<gene>
    <name evidence="1" type="ORF">CLIB1444_05S05930</name>
</gene>
<dbReference type="EMBL" id="CALSDN010000005">
    <property type="protein sequence ID" value="CAH6721206.1"/>
    <property type="molecule type" value="Genomic_DNA"/>
</dbReference>
<evidence type="ECO:0000313" key="1">
    <source>
        <dbReference type="EMBL" id="CAH6721206.1"/>
    </source>
</evidence>
<sequence>MIPRVLPSIPSISELGVIMEDTEMVSETFLKNEHIYNCFNVYDELKVIVDKSYSHQSFLDRLTHDIYELSLILSTTVITQTLSELSSVKSVIITDEVTGGCFIDCTRKTFGNWRITIKGSNEEILFLGHMFMINQLDQSDYITIEVTKSKYVKLCEMKILRWEDITLIPTGYIGYLVNVLITKENIYSLIREIMIINSDLKVYKPQRTTILQSIDDLNLPRTNPLKLIQPEVSITKLITLTKAQVGYLIGKQGERINSIRYKTGCKVTVLPVSSDNLLTGNRRTPQVIKLFGTSDKVDNAYKLIMGNLQVYKDNGSIYS</sequence>